<dbReference type="PANTHER" id="PTHR43201">
    <property type="entry name" value="ACYL-COA SYNTHETASE"/>
    <property type="match status" value="1"/>
</dbReference>
<keyword evidence="2" id="KW-0436">Ligase</keyword>
<evidence type="ECO:0000313" key="5">
    <source>
        <dbReference type="EMBL" id="PSL46865.1"/>
    </source>
</evidence>
<dbReference type="GO" id="GO:0006631">
    <property type="term" value="P:fatty acid metabolic process"/>
    <property type="evidence" value="ECO:0007669"/>
    <property type="project" value="TreeGrafter"/>
</dbReference>
<dbReference type="InterPro" id="IPR042099">
    <property type="entry name" value="ANL_N_sf"/>
</dbReference>
<dbReference type="Gene3D" id="3.40.50.12780">
    <property type="entry name" value="N-terminal domain of ligase-like"/>
    <property type="match status" value="1"/>
</dbReference>
<evidence type="ECO:0000256" key="2">
    <source>
        <dbReference type="ARBA" id="ARBA00022598"/>
    </source>
</evidence>
<dbReference type="Gene3D" id="3.30.300.30">
    <property type="match status" value="1"/>
</dbReference>
<keyword evidence="6" id="KW-1185">Reference proteome</keyword>
<accession>A0A2P8HKX6</accession>
<gene>
    <name evidence="5" type="ORF">B0H94_10515</name>
</gene>
<evidence type="ECO:0000259" key="4">
    <source>
        <dbReference type="Pfam" id="PF13193"/>
    </source>
</evidence>
<feature type="domain" description="AMP-binding enzyme C-terminal" evidence="4">
    <location>
        <begin position="414"/>
        <end position="488"/>
    </location>
</feature>
<dbReference type="InterPro" id="IPR045851">
    <property type="entry name" value="AMP-bd_C_sf"/>
</dbReference>
<dbReference type="SUPFAM" id="SSF56801">
    <property type="entry name" value="Acetyl-CoA synthetase-like"/>
    <property type="match status" value="1"/>
</dbReference>
<dbReference type="InterPro" id="IPR025110">
    <property type="entry name" value="AMP-bd_C"/>
</dbReference>
<reference evidence="5 6" key="1">
    <citation type="submission" date="2018-03" db="EMBL/GenBank/DDBJ databases">
        <title>Genomic Encyclopedia of Type Strains, Phase III (KMG-III): the genomes of soil and plant-associated and newly described type strains.</title>
        <authorList>
            <person name="Whitman W."/>
        </authorList>
    </citation>
    <scope>NUCLEOTIDE SEQUENCE [LARGE SCALE GENOMIC DNA]</scope>
    <source>
        <strain evidence="5 6">CGMCC 1.07653</strain>
    </source>
</reference>
<evidence type="ECO:0000313" key="6">
    <source>
        <dbReference type="Proteomes" id="UP000242310"/>
    </source>
</evidence>
<dbReference type="GO" id="GO:0031956">
    <property type="term" value="F:medium-chain fatty acid-CoA ligase activity"/>
    <property type="evidence" value="ECO:0007669"/>
    <property type="project" value="TreeGrafter"/>
</dbReference>
<dbReference type="OrthoDB" id="9757771at2"/>
<name>A0A2P8HKX6_9BACI</name>
<evidence type="ECO:0000259" key="3">
    <source>
        <dbReference type="Pfam" id="PF00501"/>
    </source>
</evidence>
<sequence>MLQGDMKMNIADQLAVHAQTSPNKTAVVIGSTKLTYAELNDSANQSARGLAAAGAAGQHTALHAANHSAWIQMFFGALRAGSIPVIMDPAWRPHETEDVLQRTQPAVILTDQPGHITLPETSAVSPQILTTGDHASFQTWISEQSTNPILLSNQHQTLLIGFTSGTTGHPKGYMRTHRSWIESFFVSNPELGLTGEDTIIVPGPLSHSLNLYALVHALILGATVELLPKFQPGNVLNALKRHASTVLFLVPTLTQSVLNKADRTRENIRAPKAIICSGAKWTEASKQQAEHLFPETDIFEFYGSSEASFVSLLTPAGRQAHPETVGRPFERVHISIRDDDGSELSVGQTGRLHVKSPLVFSGYYGDDEATNQVCLDGWVKMSEYARLNHEGFLTIAGRAENMIVSGGLNVYPEEVETVLKLLPEVTEAVVTHFEDSFRGERICAYVMWHDEPLTLQQLKTHCRTYLSDYKVPHQLESVTELPYTPSGKVARSELQPKEAPLHE</sequence>
<feature type="domain" description="AMP-dependent synthetase/ligase" evidence="3">
    <location>
        <begin position="16"/>
        <end position="364"/>
    </location>
</feature>
<comment type="similarity">
    <text evidence="1">Belongs to the ATP-dependent AMP-binding enzyme family.</text>
</comment>
<organism evidence="5 6">
    <name type="scientific">Salsuginibacillus halophilus</name>
    <dbReference type="NCBI Taxonomy" id="517424"/>
    <lineage>
        <taxon>Bacteria</taxon>
        <taxon>Bacillati</taxon>
        <taxon>Bacillota</taxon>
        <taxon>Bacilli</taxon>
        <taxon>Bacillales</taxon>
        <taxon>Bacillaceae</taxon>
        <taxon>Salsuginibacillus</taxon>
    </lineage>
</organism>
<dbReference type="PROSITE" id="PS00455">
    <property type="entry name" value="AMP_BINDING"/>
    <property type="match status" value="1"/>
</dbReference>
<dbReference type="Pfam" id="PF00501">
    <property type="entry name" value="AMP-binding"/>
    <property type="match status" value="1"/>
</dbReference>
<dbReference type="InterPro" id="IPR020845">
    <property type="entry name" value="AMP-binding_CS"/>
</dbReference>
<dbReference type="Proteomes" id="UP000242310">
    <property type="component" value="Unassembled WGS sequence"/>
</dbReference>
<dbReference type="EMBL" id="PYAV01000005">
    <property type="protein sequence ID" value="PSL46865.1"/>
    <property type="molecule type" value="Genomic_DNA"/>
</dbReference>
<dbReference type="InterPro" id="IPR000873">
    <property type="entry name" value="AMP-dep_synth/lig_dom"/>
</dbReference>
<dbReference type="Pfam" id="PF13193">
    <property type="entry name" value="AMP-binding_C"/>
    <property type="match status" value="1"/>
</dbReference>
<proteinExistence type="inferred from homology"/>
<dbReference type="AlphaFoldDB" id="A0A2P8HKX6"/>
<comment type="caution">
    <text evidence="5">The sequence shown here is derived from an EMBL/GenBank/DDBJ whole genome shotgun (WGS) entry which is preliminary data.</text>
</comment>
<protein>
    <submittedName>
        <fullName evidence="5">Long-chain acyl-CoA synthetase</fullName>
    </submittedName>
</protein>
<evidence type="ECO:0000256" key="1">
    <source>
        <dbReference type="ARBA" id="ARBA00006432"/>
    </source>
</evidence>
<dbReference type="PANTHER" id="PTHR43201:SF5">
    <property type="entry name" value="MEDIUM-CHAIN ACYL-COA LIGASE ACSF2, MITOCHONDRIAL"/>
    <property type="match status" value="1"/>
</dbReference>